<dbReference type="InParanoid" id="E4X963"/>
<reference evidence="11" key="1">
    <citation type="journal article" date="2010" name="Science">
        <title>Plasticity of animal genome architecture unmasked by rapid evolution of a pelagic tunicate.</title>
        <authorList>
            <person name="Denoeud F."/>
            <person name="Henriet S."/>
            <person name="Mungpakdee S."/>
            <person name="Aury J.M."/>
            <person name="Da Silva C."/>
            <person name="Brinkmann H."/>
            <person name="Mikhaleva J."/>
            <person name="Olsen L.C."/>
            <person name="Jubin C."/>
            <person name="Canestro C."/>
            <person name="Bouquet J.M."/>
            <person name="Danks G."/>
            <person name="Poulain J."/>
            <person name="Campsteijn C."/>
            <person name="Adamski M."/>
            <person name="Cross I."/>
            <person name="Yadetie F."/>
            <person name="Muffato M."/>
            <person name="Louis A."/>
            <person name="Butcher S."/>
            <person name="Tsagkogeorga G."/>
            <person name="Konrad A."/>
            <person name="Singh S."/>
            <person name="Jensen M.F."/>
            <person name="Cong E.H."/>
            <person name="Eikeseth-Otteraa H."/>
            <person name="Noel B."/>
            <person name="Anthouard V."/>
            <person name="Porcel B.M."/>
            <person name="Kachouri-Lafond R."/>
            <person name="Nishino A."/>
            <person name="Ugolini M."/>
            <person name="Chourrout P."/>
            <person name="Nishida H."/>
            <person name="Aasland R."/>
            <person name="Huzurbazar S."/>
            <person name="Westhof E."/>
            <person name="Delsuc F."/>
            <person name="Lehrach H."/>
            <person name="Reinhardt R."/>
            <person name="Weissenbach J."/>
            <person name="Roy S.W."/>
            <person name="Artiguenave F."/>
            <person name="Postlethwait J.H."/>
            <person name="Manak J.R."/>
            <person name="Thompson E.M."/>
            <person name="Jaillon O."/>
            <person name="Du Pasquier L."/>
            <person name="Boudinot P."/>
            <person name="Liberles D.A."/>
            <person name="Volff J.N."/>
            <person name="Philippe H."/>
            <person name="Lenhard B."/>
            <person name="Roest Crollius H."/>
            <person name="Wincker P."/>
            <person name="Chourrout D."/>
        </authorList>
    </citation>
    <scope>NUCLEOTIDE SEQUENCE [LARGE SCALE GENOMIC DNA]</scope>
</reference>
<feature type="domain" description="Centrosomal protein of 290kDa coiled-coil region" evidence="10">
    <location>
        <begin position="1164"/>
        <end position="1279"/>
    </location>
</feature>
<evidence type="ECO:0000256" key="4">
    <source>
        <dbReference type="ARBA" id="ARBA00022794"/>
    </source>
</evidence>
<dbReference type="InterPro" id="IPR032321">
    <property type="entry name" value="Cep209_CC5"/>
</dbReference>
<organism evidence="11">
    <name type="scientific">Oikopleura dioica</name>
    <name type="common">Tunicate</name>
    <dbReference type="NCBI Taxonomy" id="34765"/>
    <lineage>
        <taxon>Eukaryota</taxon>
        <taxon>Metazoa</taxon>
        <taxon>Chordata</taxon>
        <taxon>Tunicata</taxon>
        <taxon>Appendicularia</taxon>
        <taxon>Copelata</taxon>
        <taxon>Oikopleuridae</taxon>
        <taxon>Oikopleura</taxon>
    </lineage>
</organism>
<evidence type="ECO:0000313" key="11">
    <source>
        <dbReference type="EMBL" id="CBY18992.1"/>
    </source>
</evidence>
<dbReference type="InterPro" id="IPR026201">
    <property type="entry name" value="Cep290"/>
</dbReference>
<evidence type="ECO:0000256" key="2">
    <source>
        <dbReference type="ARBA" id="ARBA00004300"/>
    </source>
</evidence>
<dbReference type="Proteomes" id="UP000001307">
    <property type="component" value="Unassembled WGS sequence"/>
</dbReference>
<evidence type="ECO:0000256" key="7">
    <source>
        <dbReference type="ARBA" id="ARBA00023273"/>
    </source>
</evidence>
<evidence type="ECO:0000256" key="9">
    <source>
        <dbReference type="SAM" id="MobiDB-lite"/>
    </source>
</evidence>
<evidence type="ECO:0000256" key="6">
    <source>
        <dbReference type="ARBA" id="ARBA00023212"/>
    </source>
</evidence>
<feature type="coiled-coil region" evidence="8">
    <location>
        <begin position="1156"/>
        <end position="1193"/>
    </location>
</feature>
<evidence type="ECO:0000313" key="12">
    <source>
        <dbReference type="Proteomes" id="UP000001307"/>
    </source>
</evidence>
<feature type="coiled-coil region" evidence="8">
    <location>
        <begin position="461"/>
        <end position="530"/>
    </location>
</feature>
<feature type="region of interest" description="Disordered" evidence="9">
    <location>
        <begin position="1515"/>
        <end position="1546"/>
    </location>
</feature>
<comment type="subcellular location">
    <subcellularLocation>
        <location evidence="1">Cytoplasm</location>
        <location evidence="1">Cytoskeleton</location>
        <location evidence="1">Cilium basal body</location>
    </subcellularLocation>
    <subcellularLocation>
        <location evidence="2">Cytoplasm</location>
        <location evidence="2">Cytoskeleton</location>
        <location evidence="2">Microtubule organizing center</location>
        <location evidence="2">Centrosome</location>
    </subcellularLocation>
</comment>
<keyword evidence="4" id="KW-0970">Cilium biogenesis/degradation</keyword>
<evidence type="ECO:0000259" key="10">
    <source>
        <dbReference type="Pfam" id="PF16574"/>
    </source>
</evidence>
<dbReference type="PANTHER" id="PTHR18879:SF20">
    <property type="entry name" value="CENTROSOMAL PROTEIN OF 290 KDA"/>
    <property type="match status" value="1"/>
</dbReference>
<keyword evidence="5 8" id="KW-0175">Coiled coil</keyword>
<protein>
    <recommendedName>
        <fullName evidence="10">Centrosomal protein of 290kDa coiled-coil region domain-containing protein</fullName>
    </recommendedName>
</protein>
<feature type="coiled-coil region" evidence="8">
    <location>
        <begin position="1354"/>
        <end position="1500"/>
    </location>
</feature>
<dbReference type="Pfam" id="PF16574">
    <property type="entry name" value="CEP209_CC5"/>
    <property type="match status" value="1"/>
</dbReference>
<feature type="coiled-coil region" evidence="8">
    <location>
        <begin position="57"/>
        <end position="134"/>
    </location>
</feature>
<keyword evidence="3" id="KW-0963">Cytoplasm</keyword>
<feature type="coiled-coil region" evidence="8">
    <location>
        <begin position="1010"/>
        <end position="1065"/>
    </location>
</feature>
<feature type="coiled-coil region" evidence="8">
    <location>
        <begin position="945"/>
        <end position="979"/>
    </location>
</feature>
<keyword evidence="6" id="KW-0206">Cytoskeleton</keyword>
<dbReference type="OrthoDB" id="6351660at2759"/>
<sequence>MSISGPDLQLLNNICENGTYLEDNDDIQRQAGDILRDVSNWSEIEPEVQEKLFIACRQYLEISIEKQEILYDELEEKENIIRTVEQASKTSIDYGMNQGAHMIKQLEEQLDQERQDHEREKNEFIAKIENDQREFESQLRDRDRSYDSLCKELETLRMNQLKVGNDAANTDELSRKLNEKRELLSEQIDANQKLEEVIRQLEEQNKTLRDDMEEATKQMIAMDTKYTKMEERYESDDVEHESLSNERDRLKSEVENLQQALIEREQETEQIRVEVVQRTNQLVAAAHEKDLEIARQSKQLDELDRQLRNAELAPEKRRLHEQDDELKQRALKISILEEKLNQSLNDVIELNEVIAKFNQQQTPSAELHHLTRRYESVVKEHESLKEDHAELEQRVHEQELTLRDVEDKLSKEVHIRSNLEAGVTGLPEARAQNMKLETALMKRTKERDRLTMGIGEIDDKLTEMIDENDLLRAQVEREQRDLADISRLREQLNIRNQTMRSENETLRAKVEVLEEERIELKVRARRAIMNSIPENVSTASLTQAQLDQVIDLIDILRSGQQPIQVRASEESHIQNKAIEDLTYGVHSELKALRGELQSFTDARTLTSSVQLPVQASQSETISGDATQFSELNRQLILLQNELESERRKYTELEANVKPQANEPLDLITRSSAEAERRENVALQSTISDLLEKIKTLEERETELQRDHEEKTLTWSKSEEEYETKCSKLSADVDNLTTELQQCSVNLEEFTRLKNSLEGSADQKETQIADCIANLTNVRIELVRQKRAVRLAEHEVSSFKRKLTRNQDILAALRKKNLKRVESVDNFRNNYKLQVSRLRQELSSSVPRYQFEKTQLELEKKCLHIRKSAEMATNEVVAEIELSHLQDKFLKLQIEKDHVLKELTIAKEKLVLLSPRENDENAPPVETIRSKFAALEIKELDARQKCAHLEARNTELEQVKATLIARITDLEKSLESLSTRVISQADKEGELRTQLSKSIPIDVAEKTKSLLQKTVEENVSLNSETEKLRNLLALEESQTTQLRKELAQATKSVEMFEKKLKNTELLDSDSEATFLLLNKEINNLQAEVIESNNFKNQEAKKADKLEERVLILEKDVNQRDILLSILIRESFQRTTVLEASVNEFKSSFAGAIPVESLERYQKQVSKIKEQKNELERHREALLREKGDLESARVEYEVKLAGLNELMAQIKTNSSREKEIVHVQEWHQKIELAKMSEQKAKRAATEAKTLNKALKTQIDSHLCTIDELENDFLTRQNVHSNFAAMASRHESVMIEIRELMDDHHKRKVETLKSTTDAELPDNLAERSSILERNVLGKDRLILTNGAIDDSSVMVKLMMLEKKAAQANAVIETQEQELNAKNDTIQRLEQRLKDARRELRNLELQHDEQLSELRQRLSADVSERALHLTRTQQSLTASAVNAAAEEQMEKLRQQLDKKTKKMEKLMDTVRKQLEIKRILENKLQKAFAQARDAQGSAEALEKDYETQVKLLKETIQARNDEIASMNSPRVPPPSSMSRSRRVVSARSNR</sequence>
<name>E4X963_OIKDI</name>
<dbReference type="GO" id="GO:0030030">
    <property type="term" value="P:cell projection organization"/>
    <property type="evidence" value="ECO:0007669"/>
    <property type="project" value="UniProtKB-KW"/>
</dbReference>
<evidence type="ECO:0000256" key="1">
    <source>
        <dbReference type="ARBA" id="ARBA00004120"/>
    </source>
</evidence>
<accession>E4X963</accession>
<evidence type="ECO:0000256" key="5">
    <source>
        <dbReference type="ARBA" id="ARBA00023054"/>
    </source>
</evidence>
<dbReference type="EMBL" id="FN653030">
    <property type="protein sequence ID" value="CBY18992.1"/>
    <property type="molecule type" value="Genomic_DNA"/>
</dbReference>
<dbReference type="GO" id="GO:0005813">
    <property type="term" value="C:centrosome"/>
    <property type="evidence" value="ECO:0007669"/>
    <property type="project" value="UniProtKB-SubCell"/>
</dbReference>
<evidence type="ECO:0000256" key="8">
    <source>
        <dbReference type="SAM" id="Coils"/>
    </source>
</evidence>
<gene>
    <name evidence="11" type="ORF">GSOID_T00004410001</name>
</gene>
<dbReference type="PANTHER" id="PTHR18879">
    <property type="entry name" value="CENTROSOMAL PROTEIN OF 290 KDA"/>
    <property type="match status" value="1"/>
</dbReference>
<feature type="coiled-coil region" evidence="8">
    <location>
        <begin position="628"/>
        <end position="766"/>
    </location>
</feature>
<evidence type="ECO:0000256" key="3">
    <source>
        <dbReference type="ARBA" id="ARBA00022490"/>
    </source>
</evidence>
<feature type="coiled-coil region" evidence="8">
    <location>
        <begin position="177"/>
        <end position="408"/>
    </location>
</feature>
<feature type="compositionally biased region" description="Basic residues" evidence="9">
    <location>
        <begin position="1535"/>
        <end position="1546"/>
    </location>
</feature>
<keyword evidence="12" id="KW-1185">Reference proteome</keyword>
<keyword evidence="7" id="KW-0966">Cell projection</keyword>
<proteinExistence type="predicted"/>